<feature type="signal peptide" evidence="2">
    <location>
        <begin position="1"/>
        <end position="19"/>
    </location>
</feature>
<protein>
    <submittedName>
        <fullName evidence="3">Uncharacterized protein</fullName>
    </submittedName>
</protein>
<dbReference type="AlphaFoldDB" id="A0A6A5GUA2"/>
<dbReference type="EMBL" id="WUAV01000004">
    <property type="protein sequence ID" value="KAF1758055.1"/>
    <property type="molecule type" value="Genomic_DNA"/>
</dbReference>
<sequence>MQDYTIFLLSACFSIIVTGDVEDEWKSPTKVVCSEWCQRLNNYAKRYEEMKNHDDTGWRDIIYLTITLFVFTTILVFIWLKLRSSLKTNGEKFRIKIHRKKMEKMKIMVKQDNKTNKNDSDDESGEGYPDRFEILYKLKRNPRLARTYLEFKRKKAVEELDHAVSNYVSEGNREDQNFRDEYYRFED</sequence>
<evidence type="ECO:0000256" key="1">
    <source>
        <dbReference type="SAM" id="Phobius"/>
    </source>
</evidence>
<evidence type="ECO:0000313" key="4">
    <source>
        <dbReference type="Proteomes" id="UP000483820"/>
    </source>
</evidence>
<keyword evidence="1" id="KW-0472">Membrane</keyword>
<name>A0A6A5GUA2_CAERE</name>
<organism evidence="3 4">
    <name type="scientific">Caenorhabditis remanei</name>
    <name type="common">Caenorhabditis vulgaris</name>
    <dbReference type="NCBI Taxonomy" id="31234"/>
    <lineage>
        <taxon>Eukaryota</taxon>
        <taxon>Metazoa</taxon>
        <taxon>Ecdysozoa</taxon>
        <taxon>Nematoda</taxon>
        <taxon>Chromadorea</taxon>
        <taxon>Rhabditida</taxon>
        <taxon>Rhabditina</taxon>
        <taxon>Rhabditomorpha</taxon>
        <taxon>Rhabditoidea</taxon>
        <taxon>Rhabditidae</taxon>
        <taxon>Peloderinae</taxon>
        <taxon>Caenorhabditis</taxon>
    </lineage>
</organism>
<feature type="transmembrane region" description="Helical" evidence="1">
    <location>
        <begin position="61"/>
        <end position="80"/>
    </location>
</feature>
<dbReference type="Proteomes" id="UP000483820">
    <property type="component" value="Chromosome IV"/>
</dbReference>
<dbReference type="CTD" id="9798816"/>
<reference evidence="3 4" key="1">
    <citation type="submission" date="2019-12" db="EMBL/GenBank/DDBJ databases">
        <title>Chromosome-level assembly of the Caenorhabditis remanei genome.</title>
        <authorList>
            <person name="Teterina A.A."/>
            <person name="Willis J.H."/>
            <person name="Phillips P.C."/>
        </authorList>
    </citation>
    <scope>NUCLEOTIDE SEQUENCE [LARGE SCALE GENOMIC DNA]</scope>
    <source>
        <strain evidence="3 4">PX506</strain>
        <tissue evidence="3">Whole organism</tissue>
    </source>
</reference>
<accession>A0A6A5GUA2</accession>
<evidence type="ECO:0000313" key="3">
    <source>
        <dbReference type="EMBL" id="KAF1758055.1"/>
    </source>
</evidence>
<keyword evidence="2" id="KW-0732">Signal</keyword>
<feature type="chain" id="PRO_5025624157" evidence="2">
    <location>
        <begin position="20"/>
        <end position="187"/>
    </location>
</feature>
<keyword evidence="1" id="KW-1133">Transmembrane helix</keyword>
<proteinExistence type="predicted"/>
<dbReference type="KEGG" id="crq:GCK72_014513"/>
<dbReference type="GeneID" id="9798816"/>
<keyword evidence="1" id="KW-0812">Transmembrane</keyword>
<dbReference type="RefSeq" id="XP_003108066.2">
    <property type="nucleotide sequence ID" value="XM_003108018.2"/>
</dbReference>
<evidence type="ECO:0000256" key="2">
    <source>
        <dbReference type="SAM" id="SignalP"/>
    </source>
</evidence>
<gene>
    <name evidence="3" type="ORF">GCK72_014513</name>
</gene>
<comment type="caution">
    <text evidence="3">The sequence shown here is derived from an EMBL/GenBank/DDBJ whole genome shotgun (WGS) entry which is preliminary data.</text>
</comment>